<accession>A0A086TDE7</accession>
<dbReference type="EMBL" id="JPKY01000010">
    <property type="protein sequence ID" value="KFH47379.1"/>
    <property type="molecule type" value="Genomic_DNA"/>
</dbReference>
<feature type="region of interest" description="Disordered" evidence="1">
    <location>
        <begin position="549"/>
        <end position="614"/>
    </location>
</feature>
<feature type="region of interest" description="Disordered" evidence="1">
    <location>
        <begin position="369"/>
        <end position="424"/>
    </location>
</feature>
<protein>
    <submittedName>
        <fullName evidence="2">Uncharacterized protein</fullName>
    </submittedName>
</protein>
<feature type="region of interest" description="Disordered" evidence="1">
    <location>
        <begin position="122"/>
        <end position="150"/>
    </location>
</feature>
<feature type="compositionally biased region" description="Polar residues" evidence="1">
    <location>
        <begin position="309"/>
        <end position="322"/>
    </location>
</feature>
<dbReference type="HOGENOM" id="CLU_021365_1_0_1"/>
<evidence type="ECO:0000256" key="1">
    <source>
        <dbReference type="SAM" id="MobiDB-lite"/>
    </source>
</evidence>
<gene>
    <name evidence="2" type="ORF">ACRE_017220</name>
</gene>
<evidence type="ECO:0000313" key="3">
    <source>
        <dbReference type="Proteomes" id="UP000029964"/>
    </source>
</evidence>
<feature type="compositionally biased region" description="Low complexity" evidence="1">
    <location>
        <begin position="244"/>
        <end position="256"/>
    </location>
</feature>
<feature type="compositionally biased region" description="Basic and acidic residues" evidence="1">
    <location>
        <begin position="477"/>
        <end position="487"/>
    </location>
</feature>
<evidence type="ECO:0000313" key="2">
    <source>
        <dbReference type="EMBL" id="KFH47379.1"/>
    </source>
</evidence>
<proteinExistence type="predicted"/>
<sequence length="614" mass="67532">MDSLEGTLMVPPDRGQILGRAVWKVRALSFTLEPTSPLSRTLPYTQLMTTSRIVNSGNKDVPPWQPPKADEPFISIFKSKDDMEPYQQWPLSAVTDCQIQMLAKRKQGPVLPTLVITMVDKERKRRSSRAGFMPTSKDNTAPALWFRSSPDDPFPTLQDWTRFISSKRGVMSPDEGSPITPTSSSFSPRPRDPKEYLPRPGSGSNANRSLHHKTSTATYSTDARERPSTFSSESPSLRSKRSDVSSPSSNYPSQQYAYTVPGQHYTTVLPTDLPSPVNTTGDHQGERSLGGLGRESTVSSPRHGRESLGSHTQQLLGAESSSPPGPRETILDRAFQMRYLQGADNGVPGEEKLSSVARFDALMREADEKRKQKAAASRAENMALRSAFEADDSSEFEDDLSDDDTDSDDGNFSEQGDELEPPFMQPNAHRALQYITGRQAPVQSPMSPRPGITRNPLSFHADATPTLVQAPPARPHTAHEKMRRDMSQRSQSIQYLPSSFSIDMGAVAVPGKVSEETTPRQSSASTKRLSFTEFTKRLSSTSSLLLVQTNASGGSSHRSSEIDVDTMANNRTSLRPTAPPQQPPGGRDRNRDEQDKRCSWRGSVGVVGSEGGFF</sequence>
<dbReference type="Proteomes" id="UP000029964">
    <property type="component" value="Unassembled WGS sequence"/>
</dbReference>
<comment type="caution">
    <text evidence="2">The sequence shown here is derived from an EMBL/GenBank/DDBJ whole genome shotgun (WGS) entry which is preliminary data.</text>
</comment>
<name>A0A086TDE7_HAPC1</name>
<keyword evidence="3" id="KW-1185">Reference proteome</keyword>
<dbReference type="AlphaFoldDB" id="A0A086TDE7"/>
<feature type="compositionally biased region" description="Low complexity" evidence="1">
    <location>
        <begin position="177"/>
        <end position="188"/>
    </location>
</feature>
<feature type="region of interest" description="Disordered" evidence="1">
    <location>
        <begin position="167"/>
        <end position="328"/>
    </location>
</feature>
<organism evidence="2 3">
    <name type="scientific">Hapsidospora chrysogenum (strain ATCC 11550 / CBS 779.69 / DSM 880 / IAM 14645 / JCM 23072 / IMI 49137)</name>
    <name type="common">Acremonium chrysogenum</name>
    <dbReference type="NCBI Taxonomy" id="857340"/>
    <lineage>
        <taxon>Eukaryota</taxon>
        <taxon>Fungi</taxon>
        <taxon>Dikarya</taxon>
        <taxon>Ascomycota</taxon>
        <taxon>Pezizomycotina</taxon>
        <taxon>Sordariomycetes</taxon>
        <taxon>Hypocreomycetidae</taxon>
        <taxon>Hypocreales</taxon>
        <taxon>Bionectriaceae</taxon>
        <taxon>Hapsidospora</taxon>
    </lineage>
</organism>
<reference evidence="3" key="1">
    <citation type="journal article" date="2014" name="Genome Announc.">
        <title>Genome sequence and annotation of Acremonium chrysogenum, producer of the beta-lactam antibiotic cephalosporin C.</title>
        <authorList>
            <person name="Terfehr D."/>
            <person name="Dahlmann T.A."/>
            <person name="Specht T."/>
            <person name="Zadra I."/>
            <person name="Kuernsteiner H."/>
            <person name="Kueck U."/>
        </authorList>
    </citation>
    <scope>NUCLEOTIDE SEQUENCE [LARGE SCALE GENOMIC DNA]</scope>
    <source>
        <strain evidence="3">ATCC 11550 / CBS 779.69 / DSM 880 / IAM 14645 / JCM 23072 / IMI 49137</strain>
    </source>
</reference>
<dbReference type="OrthoDB" id="5379885at2759"/>
<feature type="region of interest" description="Disordered" evidence="1">
    <location>
        <begin position="465"/>
        <end position="492"/>
    </location>
</feature>
<feature type="compositionally biased region" description="Basic and acidic residues" evidence="1">
    <location>
        <begin position="586"/>
        <end position="598"/>
    </location>
</feature>
<dbReference type="STRING" id="857340.A0A086TDE7"/>
<feature type="compositionally biased region" description="Acidic residues" evidence="1">
    <location>
        <begin position="389"/>
        <end position="420"/>
    </location>
</feature>
<feature type="region of interest" description="Disordered" evidence="1">
    <location>
        <begin position="440"/>
        <end position="459"/>
    </location>
</feature>